<gene>
    <name evidence="1" type="ORF">TSA1_26720</name>
</gene>
<name>A0A2M6UH95_9BRAD</name>
<sequence length="179" mass="19939">MYGRDVAANKEHEMKVRVDAIVAEIANVLDISLLRHNPEFADLPRSNRMHLIMSCMARRGIARGEKYGGRKVRYWKPSRHLDTDVGVKGHGIPSELERIEAPVVFSTLADDLSDFLGANGEAVDEVASFVVHLFGQYALGLLDYRGKKDGLCQFVTSSRRVDVVDGRGSTTDFVEKYLA</sequence>
<proteinExistence type="predicted"/>
<reference evidence="1 2" key="1">
    <citation type="submission" date="2015-06" db="EMBL/GenBank/DDBJ databases">
        <title>Comparative genome analysis of nirS-carrying Bradyrhizobium sp. strains.</title>
        <authorList>
            <person name="Ishii S."/>
            <person name="Jang J."/>
            <person name="Nishizawa T."/>
            <person name="Senoo K."/>
        </authorList>
    </citation>
    <scope>NUCLEOTIDE SEQUENCE [LARGE SCALE GENOMIC DNA]</scope>
    <source>
        <strain evidence="1 2">TSA1</strain>
    </source>
</reference>
<dbReference type="Proteomes" id="UP000228930">
    <property type="component" value="Unassembled WGS sequence"/>
</dbReference>
<evidence type="ECO:0000313" key="1">
    <source>
        <dbReference type="EMBL" id="PIT03963.1"/>
    </source>
</evidence>
<dbReference type="EMBL" id="LFJC01000003">
    <property type="protein sequence ID" value="PIT03963.1"/>
    <property type="molecule type" value="Genomic_DNA"/>
</dbReference>
<dbReference type="AlphaFoldDB" id="A0A2M6UH95"/>
<evidence type="ECO:0000313" key="2">
    <source>
        <dbReference type="Proteomes" id="UP000228930"/>
    </source>
</evidence>
<accession>A0A2M6UH95</accession>
<comment type="caution">
    <text evidence="1">The sequence shown here is derived from an EMBL/GenBank/DDBJ whole genome shotgun (WGS) entry which is preliminary data.</text>
</comment>
<keyword evidence="2" id="KW-1185">Reference proteome</keyword>
<organism evidence="1 2">
    <name type="scientific">Bradyrhizobium nitroreducens</name>
    <dbReference type="NCBI Taxonomy" id="709803"/>
    <lineage>
        <taxon>Bacteria</taxon>
        <taxon>Pseudomonadati</taxon>
        <taxon>Pseudomonadota</taxon>
        <taxon>Alphaproteobacteria</taxon>
        <taxon>Hyphomicrobiales</taxon>
        <taxon>Nitrobacteraceae</taxon>
        <taxon>Bradyrhizobium</taxon>
    </lineage>
</organism>
<protein>
    <submittedName>
        <fullName evidence="1">Uncharacterized protein</fullName>
    </submittedName>
</protein>